<dbReference type="PRINTS" id="PR00328">
    <property type="entry name" value="SAR1GTPBP"/>
</dbReference>
<dbReference type="GO" id="GO:0005525">
    <property type="term" value="F:GTP binding"/>
    <property type="evidence" value="ECO:0007669"/>
    <property type="project" value="UniProtKB-KW"/>
</dbReference>
<sequence length="250" mass="28299">MKIVRQGSRKKKEPIDNMFSDGRRTVFWVGCACVGAYVAYRYWKKRELKSIDEGFDEVTKIDDSYERRVLLLGLDGAGKTSLMNQMCIANGVIEPYKAPPPPTQGFTVYRLENGYYTYNVWEIGGAENNRKYWSTFLQDTDLLIFMVDASDTSKLSLAVSTLKQLLGDSRMDTVPILVIANKQDASNALRPDQVKEALDLQSISPHKHKVEVIGCQTRPLPDLHSGVTEYTWYHSSVNAIRKKVFSMAIS</sequence>
<feature type="binding site" evidence="3">
    <location>
        <begin position="181"/>
        <end position="184"/>
    </location>
    <ligand>
        <name>GTP</name>
        <dbReference type="ChEBI" id="CHEBI:37565"/>
    </ligand>
</feature>
<keyword evidence="2 3" id="KW-0342">GTP-binding</keyword>
<evidence type="ECO:0000256" key="4">
    <source>
        <dbReference type="PIRSR" id="PIRSR606689-2"/>
    </source>
</evidence>
<evidence type="ECO:0000313" key="7">
    <source>
        <dbReference type="EMBL" id="KAL2716219.1"/>
    </source>
</evidence>
<dbReference type="InterPro" id="IPR053254">
    <property type="entry name" value="Arf-like_GTPase"/>
</dbReference>
<dbReference type="PANTHER" id="PTHR46724">
    <property type="entry name" value="ADP-RIBOSYLATION FACTOR-LIKE PROTEIN 9-RELATED"/>
    <property type="match status" value="1"/>
</dbReference>
<keyword evidence="8" id="KW-1185">Reference proteome</keyword>
<reference evidence="7 8" key="1">
    <citation type="journal article" date="2024" name="Ann. Entomol. Soc. Am.">
        <title>Genomic analyses of the southern and eastern yellowjacket wasps (Hymenoptera: Vespidae) reveal evolutionary signatures of social life.</title>
        <authorList>
            <person name="Catto M.A."/>
            <person name="Caine P.B."/>
            <person name="Orr S.E."/>
            <person name="Hunt B.G."/>
            <person name="Goodisman M.A.D."/>
        </authorList>
    </citation>
    <scope>NUCLEOTIDE SEQUENCE [LARGE SCALE GENOMIC DNA]</scope>
    <source>
        <strain evidence="7">233</strain>
        <tissue evidence="7">Head and thorax</tissue>
    </source>
</reference>
<dbReference type="InterPro" id="IPR027417">
    <property type="entry name" value="P-loop_NTPase"/>
</dbReference>
<dbReference type="SMART" id="SM00178">
    <property type="entry name" value="SAR"/>
    <property type="match status" value="1"/>
</dbReference>
<dbReference type="Proteomes" id="UP001607302">
    <property type="component" value="Unassembled WGS sequence"/>
</dbReference>
<dbReference type="EMBL" id="JAUDFV010000154">
    <property type="protein sequence ID" value="KAL2716219.1"/>
    <property type="molecule type" value="Genomic_DNA"/>
</dbReference>
<dbReference type="GO" id="GO:0048731">
    <property type="term" value="P:system development"/>
    <property type="evidence" value="ECO:0007669"/>
    <property type="project" value="UniProtKB-ARBA"/>
</dbReference>
<organism evidence="7 8">
    <name type="scientific">Vespula squamosa</name>
    <name type="common">Southern yellow jacket</name>
    <name type="synonym">Wasp</name>
    <dbReference type="NCBI Taxonomy" id="30214"/>
    <lineage>
        <taxon>Eukaryota</taxon>
        <taxon>Metazoa</taxon>
        <taxon>Ecdysozoa</taxon>
        <taxon>Arthropoda</taxon>
        <taxon>Hexapoda</taxon>
        <taxon>Insecta</taxon>
        <taxon>Pterygota</taxon>
        <taxon>Neoptera</taxon>
        <taxon>Endopterygota</taxon>
        <taxon>Hymenoptera</taxon>
        <taxon>Apocrita</taxon>
        <taxon>Aculeata</taxon>
        <taxon>Vespoidea</taxon>
        <taxon>Vespidae</taxon>
        <taxon>Vespinae</taxon>
        <taxon>Vespula</taxon>
    </lineage>
</organism>
<proteinExistence type="inferred from homology"/>
<dbReference type="SMART" id="SM00177">
    <property type="entry name" value="ARF"/>
    <property type="match status" value="1"/>
</dbReference>
<keyword evidence="4" id="KW-0479">Metal-binding</keyword>
<gene>
    <name evidence="7" type="ORF">V1478_013895</name>
</gene>
<feature type="binding site" evidence="4">
    <location>
        <position position="103"/>
    </location>
    <ligand>
        <name>Mg(2+)</name>
        <dbReference type="ChEBI" id="CHEBI:18420"/>
    </ligand>
</feature>
<dbReference type="SUPFAM" id="SSF52540">
    <property type="entry name" value="P-loop containing nucleoside triphosphate hydrolases"/>
    <property type="match status" value="1"/>
</dbReference>
<comment type="caution">
    <text evidence="7">The sequence shown here is derived from an EMBL/GenBank/DDBJ whole genome shotgun (WGS) entry which is preliminary data.</text>
</comment>
<comment type="similarity">
    <text evidence="5">Belongs to the small GTPase superfamily. Arf family.</text>
</comment>
<keyword evidence="4" id="KW-0460">Magnesium</keyword>
<feature type="transmembrane region" description="Helical" evidence="6">
    <location>
        <begin position="25"/>
        <end position="43"/>
    </location>
</feature>
<name>A0ABD2A6G8_VESSQ</name>
<evidence type="ECO:0000256" key="3">
    <source>
        <dbReference type="PIRSR" id="PIRSR606689-1"/>
    </source>
</evidence>
<keyword evidence="6" id="KW-0812">Transmembrane</keyword>
<evidence type="ECO:0000256" key="5">
    <source>
        <dbReference type="RuleBase" id="RU003925"/>
    </source>
</evidence>
<dbReference type="PANTHER" id="PTHR46724:SF1">
    <property type="entry name" value="ADP RIBOSYLATION FACTOR LIKE GTPASE 10"/>
    <property type="match status" value="1"/>
</dbReference>
<dbReference type="Gene3D" id="3.40.50.300">
    <property type="entry name" value="P-loop containing nucleotide triphosphate hydrolases"/>
    <property type="match status" value="1"/>
</dbReference>
<evidence type="ECO:0000256" key="1">
    <source>
        <dbReference type="ARBA" id="ARBA00022741"/>
    </source>
</evidence>
<dbReference type="Pfam" id="PF00025">
    <property type="entry name" value="Arf"/>
    <property type="match status" value="1"/>
</dbReference>
<dbReference type="AlphaFoldDB" id="A0ABD2A6G8"/>
<keyword evidence="1 3" id="KW-0547">Nucleotide-binding</keyword>
<dbReference type="GO" id="GO:0051649">
    <property type="term" value="P:establishment of localization in cell"/>
    <property type="evidence" value="ECO:0007669"/>
    <property type="project" value="UniProtKB-ARBA"/>
</dbReference>
<protein>
    <submittedName>
        <fullName evidence="7">ADP-ribosylation factor-like protein 3</fullName>
    </submittedName>
</protein>
<accession>A0ABD2A6G8</accession>
<feature type="binding site" evidence="4">
    <location>
        <position position="80"/>
    </location>
    <ligand>
        <name>Mg(2+)</name>
        <dbReference type="ChEBI" id="CHEBI:18420"/>
    </ligand>
</feature>
<dbReference type="InterPro" id="IPR006689">
    <property type="entry name" value="Small_GTPase_ARF/SAR"/>
</dbReference>
<dbReference type="NCBIfam" id="TIGR00231">
    <property type="entry name" value="small_GTP"/>
    <property type="match status" value="1"/>
</dbReference>
<feature type="binding site" evidence="3">
    <location>
        <begin position="73"/>
        <end position="80"/>
    </location>
    <ligand>
        <name>GTP</name>
        <dbReference type="ChEBI" id="CHEBI:37565"/>
    </ligand>
</feature>
<dbReference type="PROSITE" id="PS51417">
    <property type="entry name" value="ARF"/>
    <property type="match status" value="1"/>
</dbReference>
<dbReference type="InterPro" id="IPR005225">
    <property type="entry name" value="Small_GTP-bd"/>
</dbReference>
<dbReference type="GO" id="GO:0016192">
    <property type="term" value="P:vesicle-mediated transport"/>
    <property type="evidence" value="ECO:0007669"/>
    <property type="project" value="UniProtKB-ARBA"/>
</dbReference>
<feature type="binding site" evidence="3">
    <location>
        <position position="125"/>
    </location>
    <ligand>
        <name>GTP</name>
        <dbReference type="ChEBI" id="CHEBI:37565"/>
    </ligand>
</feature>
<evidence type="ECO:0000313" key="8">
    <source>
        <dbReference type="Proteomes" id="UP001607302"/>
    </source>
</evidence>
<keyword evidence="6" id="KW-0472">Membrane</keyword>
<evidence type="ECO:0000256" key="2">
    <source>
        <dbReference type="ARBA" id="ARBA00023134"/>
    </source>
</evidence>
<keyword evidence="6" id="KW-1133">Transmembrane helix</keyword>
<evidence type="ECO:0000256" key="6">
    <source>
        <dbReference type="SAM" id="Phobius"/>
    </source>
</evidence>